<keyword evidence="4" id="KW-1185">Reference proteome</keyword>
<dbReference type="Pfam" id="PF11776">
    <property type="entry name" value="RcnB"/>
    <property type="match status" value="1"/>
</dbReference>
<dbReference type="Gene3D" id="3.10.450.160">
    <property type="entry name" value="inner membrane protein cigr"/>
    <property type="match status" value="1"/>
</dbReference>
<reference evidence="3 4" key="1">
    <citation type="submission" date="2020-10" db="EMBL/GenBank/DDBJ databases">
        <title>Draft genome of Ramlibacter aquaticus LMG 30558.</title>
        <authorList>
            <person name="Props R."/>
        </authorList>
    </citation>
    <scope>NUCLEOTIDE SEQUENCE [LARGE SCALE GENOMIC DNA]</scope>
    <source>
        <strain evidence="3 4">LMG 30558</strain>
    </source>
</reference>
<evidence type="ECO:0000313" key="4">
    <source>
        <dbReference type="Proteomes" id="UP000715965"/>
    </source>
</evidence>
<proteinExistence type="predicted"/>
<evidence type="ECO:0000313" key="3">
    <source>
        <dbReference type="EMBL" id="MBE7940872.1"/>
    </source>
</evidence>
<protein>
    <submittedName>
        <fullName evidence="3">RcnB family protein</fullName>
    </submittedName>
</protein>
<evidence type="ECO:0000256" key="1">
    <source>
        <dbReference type="SAM" id="MobiDB-lite"/>
    </source>
</evidence>
<feature type="chain" id="PRO_5046344865" evidence="2">
    <location>
        <begin position="24"/>
        <end position="145"/>
    </location>
</feature>
<dbReference type="RefSeq" id="WP_193780412.1">
    <property type="nucleotide sequence ID" value="NZ_JADDOJ010000033.1"/>
</dbReference>
<dbReference type="Proteomes" id="UP000715965">
    <property type="component" value="Unassembled WGS sequence"/>
</dbReference>
<feature type="compositionally biased region" description="Basic and acidic residues" evidence="1">
    <location>
        <begin position="28"/>
        <end position="77"/>
    </location>
</feature>
<evidence type="ECO:0000256" key="2">
    <source>
        <dbReference type="SAM" id="SignalP"/>
    </source>
</evidence>
<name>A0ABR9SEU2_9BURK</name>
<feature type="region of interest" description="Disordered" evidence="1">
    <location>
        <begin position="28"/>
        <end position="91"/>
    </location>
</feature>
<keyword evidence="2" id="KW-0732">Signal</keyword>
<gene>
    <name evidence="3" type="ORF">IM725_09850</name>
</gene>
<dbReference type="EMBL" id="JADDOJ010000033">
    <property type="protein sequence ID" value="MBE7940872.1"/>
    <property type="molecule type" value="Genomic_DNA"/>
</dbReference>
<sequence length="145" mass="17011">MSSSKRLGAGLALSLVLCGVAFAQDDDRQQNQRDWERQHRRWEGQRGMDQDPRGNWRDPRDRDDRARRDADRDRRGDWGAGPDHAWHRGDRLPPEYRHRNYVVDDWRVHRLAPPPRGYQWMQYGGDYLLVAIGTGIIAQLVIGNR</sequence>
<organism evidence="3 4">
    <name type="scientific">Ramlibacter aquaticus</name>
    <dbReference type="NCBI Taxonomy" id="2780094"/>
    <lineage>
        <taxon>Bacteria</taxon>
        <taxon>Pseudomonadati</taxon>
        <taxon>Pseudomonadota</taxon>
        <taxon>Betaproteobacteria</taxon>
        <taxon>Burkholderiales</taxon>
        <taxon>Comamonadaceae</taxon>
        <taxon>Ramlibacter</taxon>
    </lineage>
</organism>
<feature type="signal peptide" evidence="2">
    <location>
        <begin position="1"/>
        <end position="23"/>
    </location>
</feature>
<accession>A0ABR9SEU2</accession>
<comment type="caution">
    <text evidence="3">The sequence shown here is derived from an EMBL/GenBank/DDBJ whole genome shotgun (WGS) entry which is preliminary data.</text>
</comment>
<dbReference type="InterPro" id="IPR024572">
    <property type="entry name" value="RcnB"/>
</dbReference>